<protein>
    <submittedName>
        <fullName evidence="3">Drug/metabolite DMT transporter permease</fullName>
    </submittedName>
</protein>
<comment type="caution">
    <text evidence="3">The sequence shown here is derived from an EMBL/GenBank/DDBJ whole genome shotgun (WGS) entry which is preliminary data.</text>
</comment>
<keyword evidence="4" id="KW-1185">Reference proteome</keyword>
<dbReference type="RefSeq" id="WP_121084188.1">
    <property type="nucleotide sequence ID" value="NZ_RBZU01000001.1"/>
</dbReference>
<evidence type="ECO:0000259" key="2">
    <source>
        <dbReference type="Pfam" id="PF00892"/>
    </source>
</evidence>
<dbReference type="AlphaFoldDB" id="A0A494YH65"/>
<dbReference type="GO" id="GO:0016020">
    <property type="term" value="C:membrane"/>
    <property type="evidence" value="ECO:0007669"/>
    <property type="project" value="InterPro"/>
</dbReference>
<feature type="transmembrane region" description="Helical" evidence="1">
    <location>
        <begin position="37"/>
        <end position="58"/>
    </location>
</feature>
<feature type="transmembrane region" description="Helical" evidence="1">
    <location>
        <begin position="188"/>
        <end position="204"/>
    </location>
</feature>
<organism evidence="3 4">
    <name type="scientific">Pararobbsia silviterrae</name>
    <dbReference type="NCBI Taxonomy" id="1792498"/>
    <lineage>
        <taxon>Bacteria</taxon>
        <taxon>Pseudomonadati</taxon>
        <taxon>Pseudomonadota</taxon>
        <taxon>Betaproteobacteria</taxon>
        <taxon>Burkholderiales</taxon>
        <taxon>Burkholderiaceae</taxon>
        <taxon>Pararobbsia</taxon>
    </lineage>
</organism>
<evidence type="ECO:0000256" key="1">
    <source>
        <dbReference type="SAM" id="Phobius"/>
    </source>
</evidence>
<feature type="transmembrane region" description="Helical" evidence="1">
    <location>
        <begin position="93"/>
        <end position="114"/>
    </location>
</feature>
<keyword evidence="1" id="KW-0812">Transmembrane</keyword>
<name>A0A494YH65_9BURK</name>
<dbReference type="OrthoDB" id="7065924at2"/>
<sequence length="305" mass="32145">MQSKNKATWIGLIAILLWSTMVALIRGVSETMGATGGAALIYTAASACLCVTVGVPNLKTFPRRYLLWGSLLFVSYEVCLALSIGYAHSGRQAVEVAMVNYLWPTFTLIAAILFNGEKANLLVVPGFVLSLLGIGCVLGGSQGFDLADMAVNLRDNPLSYSLAFFGALIWATYCSVTKGMANGKNGVTFFFMLVAATLWVKFLLGGGDTMAFTARSVAYVICAGAAMGLGYAAWNIGILRGNVTVLAGASYFTPVLSSALSAALLHVPLSGAFWKGALMICAGSSLCWLSTQIGVGRQRKSLNVE</sequence>
<proteinExistence type="predicted"/>
<evidence type="ECO:0000313" key="4">
    <source>
        <dbReference type="Proteomes" id="UP000270342"/>
    </source>
</evidence>
<feature type="domain" description="EamA" evidence="2">
    <location>
        <begin position="160"/>
        <end position="286"/>
    </location>
</feature>
<evidence type="ECO:0000313" key="3">
    <source>
        <dbReference type="EMBL" id="RKP59367.1"/>
    </source>
</evidence>
<feature type="transmembrane region" description="Helical" evidence="1">
    <location>
        <begin position="160"/>
        <end position="176"/>
    </location>
</feature>
<feature type="transmembrane region" description="Helical" evidence="1">
    <location>
        <begin position="216"/>
        <end position="234"/>
    </location>
</feature>
<feature type="transmembrane region" description="Helical" evidence="1">
    <location>
        <begin position="65"/>
        <end position="87"/>
    </location>
</feature>
<dbReference type="Pfam" id="PF00892">
    <property type="entry name" value="EamA"/>
    <property type="match status" value="1"/>
</dbReference>
<dbReference type="NCBIfam" id="NF008676">
    <property type="entry name" value="PRK11689.1"/>
    <property type="match status" value="1"/>
</dbReference>
<feature type="transmembrane region" description="Helical" evidence="1">
    <location>
        <begin position="272"/>
        <end position="291"/>
    </location>
</feature>
<dbReference type="Proteomes" id="UP000270342">
    <property type="component" value="Unassembled WGS sequence"/>
</dbReference>
<gene>
    <name evidence="3" type="ORF">D7S86_01645</name>
</gene>
<dbReference type="EMBL" id="RBZU01000001">
    <property type="protein sequence ID" value="RKP59367.1"/>
    <property type="molecule type" value="Genomic_DNA"/>
</dbReference>
<accession>A0A494YH65</accession>
<dbReference type="InterPro" id="IPR037185">
    <property type="entry name" value="EmrE-like"/>
</dbReference>
<dbReference type="SUPFAM" id="SSF103481">
    <property type="entry name" value="Multidrug resistance efflux transporter EmrE"/>
    <property type="match status" value="2"/>
</dbReference>
<reference evidence="3 4" key="1">
    <citation type="submission" date="2018-10" db="EMBL/GenBank/DDBJ databases">
        <title>Robbsia sp. DHC34, isolated from soil.</title>
        <authorList>
            <person name="Gao Z.-H."/>
            <person name="Qiu L.-H."/>
        </authorList>
    </citation>
    <scope>NUCLEOTIDE SEQUENCE [LARGE SCALE GENOMIC DNA]</scope>
    <source>
        <strain evidence="3 4">DHC34</strain>
    </source>
</reference>
<dbReference type="InterPro" id="IPR000620">
    <property type="entry name" value="EamA_dom"/>
</dbReference>
<keyword evidence="1" id="KW-1133">Transmembrane helix</keyword>
<feature type="transmembrane region" description="Helical" evidence="1">
    <location>
        <begin position="121"/>
        <end position="140"/>
    </location>
</feature>
<feature type="transmembrane region" description="Helical" evidence="1">
    <location>
        <begin position="246"/>
        <end position="266"/>
    </location>
</feature>
<keyword evidence="1" id="KW-0472">Membrane</keyword>